<name>A0A1I7W6Y2_HETBA</name>
<protein>
    <submittedName>
        <fullName evidence="2">Kinesin motor domain-containing protein</fullName>
    </submittedName>
</protein>
<dbReference type="AlphaFoldDB" id="A0A1I7W6Y2"/>
<organism evidence="1 2">
    <name type="scientific">Heterorhabditis bacteriophora</name>
    <name type="common">Entomopathogenic nematode worm</name>
    <dbReference type="NCBI Taxonomy" id="37862"/>
    <lineage>
        <taxon>Eukaryota</taxon>
        <taxon>Metazoa</taxon>
        <taxon>Ecdysozoa</taxon>
        <taxon>Nematoda</taxon>
        <taxon>Chromadorea</taxon>
        <taxon>Rhabditida</taxon>
        <taxon>Rhabditina</taxon>
        <taxon>Rhabditomorpha</taxon>
        <taxon>Strongyloidea</taxon>
        <taxon>Heterorhabditidae</taxon>
        <taxon>Heterorhabditis</taxon>
    </lineage>
</organism>
<dbReference type="Proteomes" id="UP000095283">
    <property type="component" value="Unplaced"/>
</dbReference>
<keyword evidence="1" id="KW-1185">Reference proteome</keyword>
<reference evidence="2" key="1">
    <citation type="submission" date="2016-11" db="UniProtKB">
        <authorList>
            <consortium name="WormBaseParasite"/>
        </authorList>
    </citation>
    <scope>IDENTIFICATION</scope>
</reference>
<evidence type="ECO:0000313" key="2">
    <source>
        <dbReference type="WBParaSite" id="Hba_00401"/>
    </source>
</evidence>
<dbReference type="WBParaSite" id="Hba_00401">
    <property type="protein sequence ID" value="Hba_00401"/>
    <property type="gene ID" value="Hba_00401"/>
</dbReference>
<accession>A0A1I7W6Y2</accession>
<sequence>MALVYNEHIKDMFSGTQSASMMSGGSGGSQSYVILIFLKFTSVIDCTSVFSF</sequence>
<evidence type="ECO:0000313" key="1">
    <source>
        <dbReference type="Proteomes" id="UP000095283"/>
    </source>
</evidence>
<proteinExistence type="predicted"/>